<comment type="caution">
    <text evidence="3">The sequence shown here is derived from an EMBL/GenBank/DDBJ whole genome shotgun (WGS) entry which is preliminary data.</text>
</comment>
<dbReference type="InterPro" id="IPR032370">
    <property type="entry name" value="FlgT_N"/>
</dbReference>
<dbReference type="EMBL" id="MFNF01000001">
    <property type="protein sequence ID" value="OGH05033.1"/>
    <property type="molecule type" value="Genomic_DNA"/>
</dbReference>
<dbReference type="Gene3D" id="3.30.1660.40">
    <property type="entry name" value="FlgT, N-terminal domain"/>
    <property type="match status" value="1"/>
</dbReference>
<gene>
    <name evidence="3" type="ORF">A2557_08660</name>
</gene>
<dbReference type="Pfam" id="PF16548">
    <property type="entry name" value="FlgT_N"/>
    <property type="match status" value="1"/>
</dbReference>
<dbReference type="Proteomes" id="UP000177583">
    <property type="component" value="Unassembled WGS sequence"/>
</dbReference>
<reference evidence="3 4" key="1">
    <citation type="journal article" date="2016" name="Nat. Commun.">
        <title>Thousands of microbial genomes shed light on interconnected biogeochemical processes in an aquifer system.</title>
        <authorList>
            <person name="Anantharaman K."/>
            <person name="Brown C.T."/>
            <person name="Hug L.A."/>
            <person name="Sharon I."/>
            <person name="Castelle C.J."/>
            <person name="Probst A.J."/>
            <person name="Thomas B.C."/>
            <person name="Singh A."/>
            <person name="Wilkins M.J."/>
            <person name="Karaoz U."/>
            <person name="Brodie E.L."/>
            <person name="Williams K.H."/>
            <person name="Hubbard S.S."/>
            <person name="Banfield J.F."/>
        </authorList>
    </citation>
    <scope>NUCLEOTIDE SEQUENCE [LARGE SCALE GENOMIC DNA]</scope>
</reference>
<organism evidence="3 4">
    <name type="scientific">Candidatus Lambdaproteobacteria bacterium RIFOXYD2_FULL_56_26</name>
    <dbReference type="NCBI Taxonomy" id="1817773"/>
    <lineage>
        <taxon>Bacteria</taxon>
        <taxon>Pseudomonadati</taxon>
        <taxon>Pseudomonadota</taxon>
        <taxon>Candidatus Lambdaproteobacteria</taxon>
    </lineage>
</organism>
<dbReference type="InterPro" id="IPR038180">
    <property type="entry name" value="FlgT_N_sf"/>
</dbReference>
<proteinExistence type="predicted"/>
<protein>
    <recommendedName>
        <fullName evidence="2">Flagellar assembly protein T N-terminal domain-containing protein</fullName>
    </recommendedName>
</protein>
<sequence>MRLSRPTLFLLLLLFAFQAPLFAGVKAKGSAEIFNNNEGAARDQARLNALRDAVEQGVGTLVDSNTKVENWQVIKDEIYTSARGFVTKFDVLKDQREGSAWVVEIDAEVATDALKAKLQDLRILHKKMGNKRLMVIYRPEDPKAMEPDHPAVAAALGNLQTALNQAGFRVFDQKSVERNAAEKRPSEAKGKEAWIKIASEQQADILAEFELSDNLGSYGAAQIQSARVSLRVRIYDVSSGLMISNQSTEQKQLTNARPGSFDWRNALAQAAQKAADQTSAAGINDIVEHYKNIGDLGNAFLIRFTGFSEDEEDTLINVLENLDSYQSLSELKNDTAMVEVEYFSGLKGDQLHRKLRLKAKEKGIALKSQEIIGNKMEFVKQY</sequence>
<dbReference type="AlphaFoldDB" id="A0A1F6H3U4"/>
<evidence type="ECO:0000313" key="4">
    <source>
        <dbReference type="Proteomes" id="UP000177583"/>
    </source>
</evidence>
<evidence type="ECO:0000313" key="3">
    <source>
        <dbReference type="EMBL" id="OGH05033.1"/>
    </source>
</evidence>
<feature type="domain" description="Flagellar assembly protein T N-terminal" evidence="2">
    <location>
        <begin position="25"/>
        <end position="110"/>
    </location>
</feature>
<evidence type="ECO:0000259" key="2">
    <source>
        <dbReference type="Pfam" id="PF16548"/>
    </source>
</evidence>
<keyword evidence="1" id="KW-0732">Signal</keyword>
<evidence type="ECO:0000256" key="1">
    <source>
        <dbReference type="SAM" id="SignalP"/>
    </source>
</evidence>
<name>A0A1F6H3U4_9PROT</name>
<feature type="signal peptide" evidence="1">
    <location>
        <begin position="1"/>
        <end position="23"/>
    </location>
</feature>
<feature type="chain" id="PRO_5009524916" description="Flagellar assembly protein T N-terminal domain-containing protein" evidence="1">
    <location>
        <begin position="24"/>
        <end position="382"/>
    </location>
</feature>
<accession>A0A1F6H3U4</accession>